<evidence type="ECO:0000256" key="1">
    <source>
        <dbReference type="ARBA" id="ARBA00006964"/>
    </source>
</evidence>
<dbReference type="GO" id="GO:0046872">
    <property type="term" value="F:metal ion binding"/>
    <property type="evidence" value="ECO:0007669"/>
    <property type="project" value="UniProtKB-UniRule"/>
</dbReference>
<evidence type="ECO:0000256" key="2">
    <source>
        <dbReference type="ARBA" id="ARBA00011643"/>
    </source>
</evidence>
<feature type="binding site" evidence="6">
    <location>
        <position position="332"/>
    </location>
    <ligand>
        <name>a divalent metal cation</name>
        <dbReference type="ChEBI" id="CHEBI:60240"/>
        <label>1</label>
    </ligand>
</feature>
<dbReference type="InterPro" id="IPR015867">
    <property type="entry name" value="N-reg_PII/ATP_PRibTrfase_C"/>
</dbReference>
<dbReference type="FunFam" id="3.40.1390.30:FF:000001">
    <property type="entry name" value="GTP cyclohydrolase 1 type 2"/>
    <property type="match status" value="1"/>
</dbReference>
<comment type="subunit">
    <text evidence="2">Homohexamer.</text>
</comment>
<dbReference type="InterPro" id="IPR002678">
    <property type="entry name" value="DUF34/NIF3"/>
</dbReference>
<proteinExistence type="inferred from homology"/>
<name>A0A937F7A9_9BACT</name>
<protein>
    <recommendedName>
        <fullName evidence="3 5">GTP cyclohydrolase 1 type 2 homolog</fullName>
    </recommendedName>
</protein>
<evidence type="ECO:0000256" key="5">
    <source>
        <dbReference type="PIRNR" id="PIRNR037489"/>
    </source>
</evidence>
<keyword evidence="8" id="KW-1185">Reference proteome</keyword>
<feature type="binding site" evidence="6">
    <location>
        <position position="104"/>
    </location>
    <ligand>
        <name>a divalent metal cation</name>
        <dbReference type="ChEBI" id="CHEBI:60240"/>
        <label>1</label>
    </ligand>
</feature>
<evidence type="ECO:0000256" key="6">
    <source>
        <dbReference type="PIRSR" id="PIRSR602678-1"/>
    </source>
</evidence>
<keyword evidence="4 5" id="KW-0479">Metal-binding</keyword>
<feature type="binding site" evidence="6">
    <location>
        <position position="328"/>
    </location>
    <ligand>
        <name>a divalent metal cation</name>
        <dbReference type="ChEBI" id="CHEBI:60240"/>
        <label>1</label>
    </ligand>
</feature>
<evidence type="ECO:0000313" key="8">
    <source>
        <dbReference type="Proteomes" id="UP000659388"/>
    </source>
</evidence>
<dbReference type="Proteomes" id="UP000659388">
    <property type="component" value="Unassembled WGS sequence"/>
</dbReference>
<comment type="similarity">
    <text evidence="1 5">Belongs to the GTP cyclohydrolase I type 2/NIF3 family.</text>
</comment>
<dbReference type="InterPro" id="IPR036069">
    <property type="entry name" value="DUF34/NIF3_sf"/>
</dbReference>
<dbReference type="EMBL" id="JAESIY010000002">
    <property type="protein sequence ID" value="MBL3655308.1"/>
    <property type="molecule type" value="Genomic_DNA"/>
</dbReference>
<evidence type="ECO:0000256" key="3">
    <source>
        <dbReference type="ARBA" id="ARBA00022112"/>
    </source>
</evidence>
<reference evidence="7" key="1">
    <citation type="submission" date="2021-01" db="EMBL/GenBank/DDBJ databases">
        <title>Fulvivirga kasyanovii gen. nov., sp nov., a novel member of the phylum Bacteroidetes isolated from seawater in a mussel farm.</title>
        <authorList>
            <person name="Zhao L.-H."/>
            <person name="Wang Z.-J."/>
        </authorList>
    </citation>
    <scope>NUCLEOTIDE SEQUENCE</scope>
    <source>
        <strain evidence="7">2943</strain>
    </source>
</reference>
<dbReference type="Gene3D" id="3.40.1390.30">
    <property type="entry name" value="NIF3 (NGG1p interacting factor 3)-like"/>
    <property type="match status" value="1"/>
</dbReference>
<evidence type="ECO:0000256" key="4">
    <source>
        <dbReference type="ARBA" id="ARBA00022723"/>
    </source>
</evidence>
<sequence length="365" mass="40589">MTKIKDIIQYLETVAPSAYQESYDNSRLITGNAEDEVSNILITLDTTEDVVKEAIDKNCNLIVSHHPIIFKGLKSLTGSNYIERTVIKALKNDIAIYAIHTNLDNVSQGVNKKICEKLGLINTEILVPKNDTLSKLVAFVPKENTDAVLTAIHEAGGGNIGNYDNCSFKVEGTGTFTPNEEAQPHIGSSNTKEFVTEDRIEIILPSFLEGKIINALRQAHPYEEVAYYLSSVKNKNQEVGSGMVGELPEKMEPFQCLNYLKDRMGLTCIRHTKPVKDKIFKIAVCGGSGSLLLPHAIRSGADLYVTADFKYHEFFDAEDRITIADIGHYESEVYTKNLICEILSKKFTNFALKLSETVTNPISYL</sequence>
<feature type="binding site" evidence="6">
    <location>
        <position position="66"/>
    </location>
    <ligand>
        <name>a divalent metal cation</name>
        <dbReference type="ChEBI" id="CHEBI:60240"/>
        <label>1</label>
    </ligand>
</feature>
<gene>
    <name evidence="7" type="ORF">JL102_04145</name>
</gene>
<dbReference type="InterPro" id="IPR017221">
    <property type="entry name" value="DUF34/NIF3_bac"/>
</dbReference>
<dbReference type="PIRSF" id="PIRSF037489">
    <property type="entry name" value="UCP037489_NIF3_YqfO"/>
    <property type="match status" value="1"/>
</dbReference>
<dbReference type="AlphaFoldDB" id="A0A937F7A9"/>
<dbReference type="PANTHER" id="PTHR13799:SF14">
    <property type="entry name" value="GTP CYCLOHYDROLASE 1 TYPE 2 HOMOLOG"/>
    <property type="match status" value="1"/>
</dbReference>
<organism evidence="7 8">
    <name type="scientific">Fulvivirga sediminis</name>
    <dbReference type="NCBI Taxonomy" id="2803949"/>
    <lineage>
        <taxon>Bacteria</taxon>
        <taxon>Pseudomonadati</taxon>
        <taxon>Bacteroidota</taxon>
        <taxon>Cytophagia</taxon>
        <taxon>Cytophagales</taxon>
        <taxon>Fulvivirgaceae</taxon>
        <taxon>Fulvivirga</taxon>
    </lineage>
</organism>
<accession>A0A937F7A9</accession>
<feature type="binding site" evidence="6">
    <location>
        <position position="65"/>
    </location>
    <ligand>
        <name>a divalent metal cation</name>
        <dbReference type="ChEBI" id="CHEBI:60240"/>
        <label>1</label>
    </ligand>
</feature>
<dbReference type="Gene3D" id="3.30.70.120">
    <property type="match status" value="1"/>
</dbReference>
<dbReference type="RefSeq" id="WP_202242924.1">
    <property type="nucleotide sequence ID" value="NZ_JAESIY010000002.1"/>
</dbReference>
<dbReference type="GO" id="GO:0005737">
    <property type="term" value="C:cytoplasm"/>
    <property type="evidence" value="ECO:0007669"/>
    <property type="project" value="TreeGrafter"/>
</dbReference>
<evidence type="ECO:0000313" key="7">
    <source>
        <dbReference type="EMBL" id="MBL3655308.1"/>
    </source>
</evidence>
<dbReference type="SUPFAM" id="SSF102705">
    <property type="entry name" value="NIF3 (NGG1p interacting factor 3)-like"/>
    <property type="match status" value="1"/>
</dbReference>
<comment type="caution">
    <text evidence="7">The sequence shown here is derived from an EMBL/GenBank/DDBJ whole genome shotgun (WGS) entry which is preliminary data.</text>
</comment>
<dbReference type="Pfam" id="PF01784">
    <property type="entry name" value="DUF34_NIF3"/>
    <property type="match status" value="1"/>
</dbReference>
<dbReference type="PANTHER" id="PTHR13799">
    <property type="entry name" value="NGG1 INTERACTING FACTOR 3"/>
    <property type="match status" value="1"/>
</dbReference>